<gene>
    <name evidence="13" type="primary">efe</name>
    <name evidence="13" type="ORF">ALP8811_01682</name>
</gene>
<dbReference type="AlphaFoldDB" id="A0A2R8AL88"/>
<dbReference type="OrthoDB" id="21825at2"/>
<evidence type="ECO:0000256" key="7">
    <source>
        <dbReference type="ARBA" id="ARBA00031011"/>
    </source>
</evidence>
<dbReference type="Gene3D" id="2.60.120.330">
    <property type="entry name" value="B-lactam Antibiotic, Isopenicillin N Synthase, Chain"/>
    <property type="match status" value="1"/>
</dbReference>
<dbReference type="InterPro" id="IPR050231">
    <property type="entry name" value="Iron_ascorbate_oxido_reductase"/>
</dbReference>
<dbReference type="EC" id="1.14.20.7" evidence="3"/>
<comment type="cofactor">
    <cofactor evidence="1">
        <name>Fe(2+)</name>
        <dbReference type="ChEBI" id="CHEBI:29033"/>
    </cofactor>
</comment>
<sequence length="305" mass="33366">MIPRLDAALIDARDPATMAELLRGVQEVGFLTVHNTAISTDELSATIAMYRKFFHQPKQVKEAVNMAKTGANRGWGAAGSEQVDPAANPDFKEVFDCGFELAANDPLRAQNLSVYGDNQWPELEGFREAIQAYYAKALGVAMGVLRGIAAAIGEDETYFDAAFTRPMALLRGNYYPPRPDWAGDKDFGIAAHTDYGCVTLLASDGVAGLEVLGADESWLLVNAPLGDFVINFGEMLEMWTEGRVKATLHRVVGSGEERVSVPMFFNPNHDTNVAPKDADRVIMAGDHMKKRFDETYLHLMAQTGS</sequence>
<dbReference type="SUPFAM" id="SSF51197">
    <property type="entry name" value="Clavaminate synthase-like"/>
    <property type="match status" value="1"/>
</dbReference>
<dbReference type="Pfam" id="PF14226">
    <property type="entry name" value="DIOX_N"/>
    <property type="match status" value="1"/>
</dbReference>
<evidence type="ECO:0000256" key="1">
    <source>
        <dbReference type="ARBA" id="ARBA00001954"/>
    </source>
</evidence>
<dbReference type="PRINTS" id="PR00682">
    <property type="entry name" value="IPNSYNTHASE"/>
</dbReference>
<proteinExistence type="inferred from homology"/>
<dbReference type="InterPro" id="IPR005123">
    <property type="entry name" value="Oxoglu/Fe-dep_dioxygenase_dom"/>
</dbReference>
<evidence type="ECO:0000313" key="13">
    <source>
        <dbReference type="EMBL" id="SPF76669.1"/>
    </source>
</evidence>
<evidence type="ECO:0000256" key="9">
    <source>
        <dbReference type="ARBA" id="ARBA00047725"/>
    </source>
</evidence>
<dbReference type="EC" id="1.13.12.19" evidence="4"/>
<dbReference type="GO" id="GO:0046872">
    <property type="term" value="F:metal ion binding"/>
    <property type="evidence" value="ECO:0007669"/>
    <property type="project" value="UniProtKB-KW"/>
</dbReference>
<comment type="pathway">
    <text evidence="2">Alkene biosynthesis; ethylene biosynthesis via 2-oxoglutarate.</text>
</comment>
<dbReference type="InterPro" id="IPR027443">
    <property type="entry name" value="IPNS-like_sf"/>
</dbReference>
<dbReference type="GO" id="GO:0102276">
    <property type="term" value="F:2-oxoglutarate oxygenase/decarboxylase (ethylene-forming) activity"/>
    <property type="evidence" value="ECO:0007669"/>
    <property type="project" value="UniProtKB-EC"/>
</dbReference>
<reference evidence="13 14" key="1">
    <citation type="submission" date="2018-03" db="EMBL/GenBank/DDBJ databases">
        <authorList>
            <person name="Keele B.F."/>
        </authorList>
    </citation>
    <scope>NUCLEOTIDE SEQUENCE [LARGE SCALE GENOMIC DNA]</scope>
    <source>
        <strain evidence="13 14">CECT 8811</strain>
    </source>
</reference>
<comment type="catalytic activity">
    <reaction evidence="9">
        <text>2-oxoglutarate + O2 + 2 H(+) = ethene + 3 CO2 + H2O</text>
        <dbReference type="Rhea" id="RHEA:31523"/>
        <dbReference type="ChEBI" id="CHEBI:15377"/>
        <dbReference type="ChEBI" id="CHEBI:15378"/>
        <dbReference type="ChEBI" id="CHEBI:15379"/>
        <dbReference type="ChEBI" id="CHEBI:16526"/>
        <dbReference type="ChEBI" id="CHEBI:16810"/>
        <dbReference type="ChEBI" id="CHEBI:18153"/>
        <dbReference type="EC" id="1.13.12.19"/>
    </reaction>
</comment>
<evidence type="ECO:0000256" key="2">
    <source>
        <dbReference type="ARBA" id="ARBA00004767"/>
    </source>
</evidence>
<name>A0A2R8AL88_9RHOB</name>
<evidence type="ECO:0000256" key="8">
    <source>
        <dbReference type="ARBA" id="ARBA00031282"/>
    </source>
</evidence>
<evidence type="ECO:0000256" key="10">
    <source>
        <dbReference type="ARBA" id="ARBA00049359"/>
    </source>
</evidence>
<dbReference type="PROSITE" id="PS51471">
    <property type="entry name" value="FE2OG_OXY"/>
    <property type="match status" value="1"/>
</dbReference>
<evidence type="ECO:0000256" key="4">
    <source>
        <dbReference type="ARBA" id="ARBA00012531"/>
    </source>
</evidence>
<feature type="domain" description="Fe2OG dioxygenase" evidence="12">
    <location>
        <begin position="165"/>
        <end position="267"/>
    </location>
</feature>
<evidence type="ECO:0000256" key="11">
    <source>
        <dbReference type="RuleBase" id="RU003682"/>
    </source>
</evidence>
<dbReference type="InterPro" id="IPR026992">
    <property type="entry name" value="DIOX_N"/>
</dbReference>
<keyword evidence="11" id="KW-0479">Metal-binding</keyword>
<organism evidence="13 14">
    <name type="scientific">Aliiroseovarius pelagivivens</name>
    <dbReference type="NCBI Taxonomy" id="1639690"/>
    <lineage>
        <taxon>Bacteria</taxon>
        <taxon>Pseudomonadati</taxon>
        <taxon>Pseudomonadota</taxon>
        <taxon>Alphaproteobacteria</taxon>
        <taxon>Rhodobacterales</taxon>
        <taxon>Paracoccaceae</taxon>
        <taxon>Aliiroseovarius</taxon>
    </lineage>
</organism>
<keyword evidence="11 13" id="KW-0560">Oxidoreductase</keyword>
<evidence type="ECO:0000313" key="14">
    <source>
        <dbReference type="Proteomes" id="UP000244911"/>
    </source>
</evidence>
<dbReference type="PANTHER" id="PTHR47990">
    <property type="entry name" value="2-OXOGLUTARATE (2OG) AND FE(II)-DEPENDENT OXYGENASE SUPERFAMILY PROTEIN-RELATED"/>
    <property type="match status" value="1"/>
</dbReference>
<keyword evidence="6" id="KW-0266">Ethylene biosynthesis</keyword>
<keyword evidence="11" id="KW-0408">Iron</keyword>
<dbReference type="RefSeq" id="WP_108856650.1">
    <property type="nucleotide sequence ID" value="NZ_OMOI01000001.1"/>
</dbReference>
<evidence type="ECO:0000259" key="12">
    <source>
        <dbReference type="PROSITE" id="PS51471"/>
    </source>
</evidence>
<dbReference type="GO" id="GO:0009693">
    <property type="term" value="P:ethylene biosynthetic process"/>
    <property type="evidence" value="ECO:0007669"/>
    <property type="project" value="UniProtKB-KW"/>
</dbReference>
<comment type="similarity">
    <text evidence="11">Belongs to the iron/ascorbate-dependent oxidoreductase family.</text>
</comment>
<evidence type="ECO:0000256" key="5">
    <source>
        <dbReference type="ARBA" id="ARBA00019045"/>
    </source>
</evidence>
<comment type="catalytic activity">
    <reaction evidence="10">
        <text>L-arginine + 2-oxoglutarate + O2 = guanidine + L-glutamate 5-semialdehyde + succinate + CO2</text>
        <dbReference type="Rhea" id="RHEA:31535"/>
        <dbReference type="ChEBI" id="CHEBI:15379"/>
        <dbReference type="ChEBI" id="CHEBI:16526"/>
        <dbReference type="ChEBI" id="CHEBI:16810"/>
        <dbReference type="ChEBI" id="CHEBI:30031"/>
        <dbReference type="ChEBI" id="CHEBI:30087"/>
        <dbReference type="ChEBI" id="CHEBI:32682"/>
        <dbReference type="ChEBI" id="CHEBI:58066"/>
        <dbReference type="EC" id="1.14.20.7"/>
    </reaction>
</comment>
<evidence type="ECO:0000256" key="3">
    <source>
        <dbReference type="ARBA" id="ARBA00012293"/>
    </source>
</evidence>
<evidence type="ECO:0000256" key="6">
    <source>
        <dbReference type="ARBA" id="ARBA00022666"/>
    </source>
</evidence>
<dbReference type="InterPro" id="IPR044861">
    <property type="entry name" value="IPNS-like_FE2OG_OXY"/>
</dbReference>
<dbReference type="Pfam" id="PF03171">
    <property type="entry name" value="2OG-FeII_Oxy"/>
    <property type="match status" value="1"/>
</dbReference>
<dbReference type="Proteomes" id="UP000244911">
    <property type="component" value="Unassembled WGS sequence"/>
</dbReference>
<protein>
    <recommendedName>
        <fullName evidence="5">2-oxoglutarate-dependent ethylene/succinate-forming enzyme</fullName>
        <ecNumber evidence="4">1.13.12.19</ecNumber>
        <ecNumber evidence="3">1.14.20.7</ecNumber>
    </recommendedName>
    <alternativeName>
        <fullName evidence="7">2-oxoglutarate dioxygenase (ethylene-forming)</fullName>
    </alternativeName>
    <alternativeName>
        <fullName evidence="8">2-oxoglutarate/L-arginine monooxygenase/decarboxylase (succinate-forming)</fullName>
    </alternativeName>
</protein>
<accession>A0A2R8AL88</accession>
<dbReference type="EMBL" id="OMOI01000001">
    <property type="protein sequence ID" value="SPF76669.1"/>
    <property type="molecule type" value="Genomic_DNA"/>
</dbReference>
<keyword evidence="14" id="KW-1185">Reference proteome</keyword>